<name>Q04DW3_OENOB</name>
<evidence type="ECO:0000313" key="6">
    <source>
        <dbReference type="Proteomes" id="UP000000774"/>
    </source>
</evidence>
<dbReference type="Proteomes" id="UP000000774">
    <property type="component" value="Chromosome"/>
</dbReference>
<proteinExistence type="inferred from homology"/>
<dbReference type="HOGENOM" id="CLU_043224_1_0_9"/>
<dbReference type="GO" id="GO:0016772">
    <property type="term" value="F:transferase activity, transferring phosphorus-containing groups"/>
    <property type="evidence" value="ECO:0007669"/>
    <property type="project" value="InterPro"/>
</dbReference>
<dbReference type="KEGG" id="ooe:OEOE_1500"/>
<dbReference type="AlphaFoldDB" id="Q04DW3"/>
<dbReference type="GO" id="GO:0000271">
    <property type="term" value="P:polysaccharide biosynthetic process"/>
    <property type="evidence" value="ECO:0007669"/>
    <property type="project" value="UniProtKB-KW"/>
</dbReference>
<dbReference type="InterPro" id="IPR021520">
    <property type="entry name" value="Stealth_CR2"/>
</dbReference>
<evidence type="ECO:0000256" key="3">
    <source>
        <dbReference type="ARBA" id="ARBA00023169"/>
    </source>
</evidence>
<dbReference type="InterPro" id="IPR047141">
    <property type="entry name" value="Stealth"/>
</dbReference>
<dbReference type="PANTHER" id="PTHR24045">
    <property type="match status" value="1"/>
</dbReference>
<dbReference type="EMBL" id="CP000411">
    <property type="protein sequence ID" value="ABJ57359.1"/>
    <property type="molecule type" value="Genomic_DNA"/>
</dbReference>
<dbReference type="Pfam" id="PF11380">
    <property type="entry name" value="Stealth_CR2"/>
    <property type="match status" value="1"/>
</dbReference>
<dbReference type="PANTHER" id="PTHR24045:SF0">
    <property type="entry name" value="N-ACETYLGLUCOSAMINE-1-PHOSPHOTRANSFERASE SUBUNITS ALPHA_BETA"/>
    <property type="match status" value="1"/>
</dbReference>
<dbReference type="PATRIC" id="fig|203123.7.peg.1519"/>
<sequence>MNRSMKQYDPIDFVVDWVDSNDISWKKKKSLYEENVISSVDDSQARYRDWGIFKYWFRAVEKNAPWVHKIFIITDHQNPKFLNKHSSKIVFVNHEDFIPNEYLPTFNSDAIEIGIQNIPGLSEHFVFFNDDMFINKPVKPIDFFDGNIPKDSGVMGPQFPISNSITHITVNNMEIINKYFLKKKVLRKYFFKFFNWRYGKDNIRTATALPWQVFIGFYDMHIPISFLKSTFDNVWSEVGNLLSQNYQHRFRSQLDYSVWLMRYFQLASGNFFPRRTRFGKYYNLGEQTEEIINDIKTGKHALIVLNDQESINDYPYEKKLVNEVFERRYSRKSEFEN</sequence>
<dbReference type="STRING" id="203123.OEOE_1500"/>
<feature type="domain" description="Stealth protein CR2 conserved region 2" evidence="4">
    <location>
        <begin position="46"/>
        <end position="147"/>
    </location>
</feature>
<dbReference type="eggNOG" id="COG0438">
    <property type="taxonomic scope" value="Bacteria"/>
</dbReference>
<evidence type="ECO:0000259" key="4">
    <source>
        <dbReference type="Pfam" id="PF11380"/>
    </source>
</evidence>
<accession>Q04DW3</accession>
<keyword evidence="6" id="KW-1185">Reference proteome</keyword>
<evidence type="ECO:0000256" key="1">
    <source>
        <dbReference type="ARBA" id="ARBA00007583"/>
    </source>
</evidence>
<evidence type="ECO:0000313" key="5">
    <source>
        <dbReference type="EMBL" id="ABJ57359.1"/>
    </source>
</evidence>
<organism evidence="5 6">
    <name type="scientific">Oenococcus oeni (strain ATCC BAA-331 / PSU-1)</name>
    <dbReference type="NCBI Taxonomy" id="203123"/>
    <lineage>
        <taxon>Bacteria</taxon>
        <taxon>Bacillati</taxon>
        <taxon>Bacillota</taxon>
        <taxon>Bacilli</taxon>
        <taxon>Lactobacillales</taxon>
        <taxon>Lactobacillaceae</taxon>
        <taxon>Oenococcus</taxon>
    </lineage>
</organism>
<keyword evidence="2 5" id="KW-0808">Transferase</keyword>
<dbReference type="DNASU" id="4416053"/>
<protein>
    <submittedName>
        <fullName evidence="5">Glycosyltransferase</fullName>
    </submittedName>
</protein>
<comment type="similarity">
    <text evidence="1">Belongs to the stealth family.</text>
</comment>
<reference evidence="5 6" key="1">
    <citation type="journal article" date="2006" name="Proc. Natl. Acad. Sci. U.S.A.">
        <title>Comparative genomics of the lactic acid bacteria.</title>
        <authorList>
            <person name="Makarova K."/>
            <person name="Slesarev A."/>
            <person name="Wolf Y."/>
            <person name="Sorokin A."/>
            <person name="Mirkin B."/>
            <person name="Koonin E."/>
            <person name="Pavlov A."/>
            <person name="Pavlova N."/>
            <person name="Karamychev V."/>
            <person name="Polouchine N."/>
            <person name="Shakhova V."/>
            <person name="Grigoriev I."/>
            <person name="Lou Y."/>
            <person name="Rohksar D."/>
            <person name="Lucas S."/>
            <person name="Huang K."/>
            <person name="Goodstein D.M."/>
            <person name="Hawkins T."/>
            <person name="Plengvidhya V."/>
            <person name="Welker D."/>
            <person name="Hughes J."/>
            <person name="Goh Y."/>
            <person name="Benson A."/>
            <person name="Baldwin K."/>
            <person name="Lee J.H."/>
            <person name="Diaz-Muniz I."/>
            <person name="Dosti B."/>
            <person name="Smeianov V."/>
            <person name="Wechter W."/>
            <person name="Barabote R."/>
            <person name="Lorca G."/>
            <person name="Altermann E."/>
            <person name="Barrangou R."/>
            <person name="Ganesan B."/>
            <person name="Xie Y."/>
            <person name="Rawsthorne H."/>
            <person name="Tamir D."/>
            <person name="Parker C."/>
            <person name="Breidt F."/>
            <person name="Broadbent J."/>
            <person name="Hutkins R."/>
            <person name="O'Sullivan D."/>
            <person name="Steele J."/>
            <person name="Unlu G."/>
            <person name="Saier M."/>
            <person name="Klaenhammer T."/>
            <person name="Richardson P."/>
            <person name="Kozyavkin S."/>
            <person name="Weimer B."/>
            <person name="Mills D."/>
        </authorList>
    </citation>
    <scope>NUCLEOTIDE SEQUENCE [LARGE SCALE GENOMIC DNA]</scope>
    <source>
        <strain evidence="6">ATCC BAA-331 / PSU-1</strain>
    </source>
</reference>
<keyword evidence="3" id="KW-0270">Exopolysaccharide synthesis</keyword>
<evidence type="ECO:0000256" key="2">
    <source>
        <dbReference type="ARBA" id="ARBA00022679"/>
    </source>
</evidence>
<gene>
    <name evidence="5" type="ordered locus">OEOE_1500</name>
</gene>